<proteinExistence type="predicted"/>
<keyword evidence="3" id="KW-1185">Reference proteome</keyword>
<keyword evidence="2" id="KW-0378">Hydrolase</keyword>
<name>A0A1N6DVJ0_9RHOB</name>
<dbReference type="GO" id="GO:0016787">
    <property type="term" value="F:hydrolase activity"/>
    <property type="evidence" value="ECO:0007669"/>
    <property type="project" value="UniProtKB-KW"/>
</dbReference>
<dbReference type="Gene3D" id="3.40.50.1820">
    <property type="entry name" value="alpha/beta hydrolase"/>
    <property type="match status" value="1"/>
</dbReference>
<dbReference type="EMBL" id="FSRL01000001">
    <property type="protein sequence ID" value="SIN74806.1"/>
    <property type="molecule type" value="Genomic_DNA"/>
</dbReference>
<dbReference type="STRING" id="1217970.SAMN05444002_0055"/>
<evidence type="ECO:0000313" key="3">
    <source>
        <dbReference type="Proteomes" id="UP000184932"/>
    </source>
</evidence>
<feature type="domain" description="Dienelactone hydrolase" evidence="1">
    <location>
        <begin position="15"/>
        <end position="229"/>
    </location>
</feature>
<organism evidence="2 3">
    <name type="scientific">Vannielia litorea</name>
    <dbReference type="NCBI Taxonomy" id="1217970"/>
    <lineage>
        <taxon>Bacteria</taxon>
        <taxon>Pseudomonadati</taxon>
        <taxon>Pseudomonadota</taxon>
        <taxon>Alphaproteobacteria</taxon>
        <taxon>Rhodobacterales</taxon>
        <taxon>Paracoccaceae</taxon>
        <taxon>Vannielia</taxon>
    </lineage>
</organism>
<protein>
    <submittedName>
        <fullName evidence="2">Dienelactone hydrolase</fullName>
    </submittedName>
</protein>
<reference evidence="3" key="1">
    <citation type="submission" date="2016-11" db="EMBL/GenBank/DDBJ databases">
        <authorList>
            <person name="Varghese N."/>
            <person name="Submissions S."/>
        </authorList>
    </citation>
    <scope>NUCLEOTIDE SEQUENCE [LARGE SCALE GENOMIC DNA]</scope>
    <source>
        <strain evidence="3">DSM 29440</strain>
    </source>
</reference>
<dbReference type="AlphaFoldDB" id="A0A1N6DVJ0"/>
<dbReference type="InterPro" id="IPR002925">
    <property type="entry name" value="Dienelactn_hydro"/>
</dbReference>
<dbReference type="PANTHER" id="PTHR22946">
    <property type="entry name" value="DIENELACTONE HYDROLASE DOMAIN-CONTAINING PROTEIN-RELATED"/>
    <property type="match status" value="1"/>
</dbReference>
<dbReference type="SUPFAM" id="SSF53474">
    <property type="entry name" value="alpha/beta-Hydrolases"/>
    <property type="match status" value="1"/>
</dbReference>
<dbReference type="Proteomes" id="UP000184932">
    <property type="component" value="Unassembled WGS sequence"/>
</dbReference>
<dbReference type="PANTHER" id="PTHR22946:SF0">
    <property type="entry name" value="DIENELACTONE HYDROLASE DOMAIN-CONTAINING PROTEIN"/>
    <property type="match status" value="1"/>
</dbReference>
<gene>
    <name evidence="2" type="ORF">SAMN05444002_0055</name>
</gene>
<dbReference type="RefSeq" id="WP_074254286.1">
    <property type="nucleotide sequence ID" value="NZ_FSRL01000001.1"/>
</dbReference>
<evidence type="ECO:0000313" key="2">
    <source>
        <dbReference type="EMBL" id="SIN74806.1"/>
    </source>
</evidence>
<evidence type="ECO:0000259" key="1">
    <source>
        <dbReference type="Pfam" id="PF01738"/>
    </source>
</evidence>
<accession>A0A1N6DVJ0</accession>
<dbReference type="InterPro" id="IPR050261">
    <property type="entry name" value="FrsA_esterase"/>
</dbReference>
<dbReference type="InterPro" id="IPR029058">
    <property type="entry name" value="AB_hydrolase_fold"/>
</dbReference>
<sequence length="230" mass="24687">MQHVDQTYEGFQGTIVTDPARSGTRPGVLVFHSIAWRGPVEMEAAERLANLGYAAFVADTYGRAPEGPEDCREMMNALNADRSELRRRIEAALDWMRGSGVTNGAHGAIGFCFGGKCVLDLARMGHADVRGVASFHGLFDRPGWPTAQKIPASVLALHGWDDPLATPEQTFALAAELDAAGADWQILAMGGVGHAFTNPRAQDKAGGKQYDARATERAWAATAQLFSAVF</sequence>
<dbReference type="Pfam" id="PF01738">
    <property type="entry name" value="DLH"/>
    <property type="match status" value="1"/>
</dbReference>